<evidence type="ECO:0000259" key="13">
    <source>
        <dbReference type="PROSITE" id="PS50109"/>
    </source>
</evidence>
<dbReference type="FunFam" id="3.30.565.10:FF:000006">
    <property type="entry name" value="Sensor histidine kinase WalK"/>
    <property type="match status" value="1"/>
</dbReference>
<dbReference type="InterPro" id="IPR005467">
    <property type="entry name" value="His_kinase_dom"/>
</dbReference>
<evidence type="ECO:0000256" key="9">
    <source>
        <dbReference type="ARBA" id="ARBA00022989"/>
    </source>
</evidence>
<evidence type="ECO:0000313" key="16">
    <source>
        <dbReference type="Proteomes" id="UP000824231"/>
    </source>
</evidence>
<feature type="domain" description="Histidine kinase" evidence="13">
    <location>
        <begin position="272"/>
        <end position="489"/>
    </location>
</feature>
<evidence type="ECO:0000313" key="15">
    <source>
        <dbReference type="EMBL" id="HIX35152.1"/>
    </source>
</evidence>
<dbReference type="FunFam" id="1.10.287.130:FF:000001">
    <property type="entry name" value="Two-component sensor histidine kinase"/>
    <property type="match status" value="1"/>
</dbReference>
<dbReference type="Gene3D" id="3.30.565.10">
    <property type="entry name" value="Histidine kinase-like ATPase, C-terminal domain"/>
    <property type="match status" value="1"/>
</dbReference>
<proteinExistence type="predicted"/>
<dbReference type="InterPro" id="IPR003594">
    <property type="entry name" value="HATPase_dom"/>
</dbReference>
<evidence type="ECO:0000256" key="5">
    <source>
        <dbReference type="ARBA" id="ARBA00022553"/>
    </source>
</evidence>
<dbReference type="InterPro" id="IPR036097">
    <property type="entry name" value="HisK_dim/P_sf"/>
</dbReference>
<dbReference type="GO" id="GO:0000155">
    <property type="term" value="F:phosphorelay sensor kinase activity"/>
    <property type="evidence" value="ECO:0007669"/>
    <property type="project" value="InterPro"/>
</dbReference>
<evidence type="ECO:0000256" key="10">
    <source>
        <dbReference type="ARBA" id="ARBA00023012"/>
    </source>
</evidence>
<dbReference type="SMART" id="SM00388">
    <property type="entry name" value="HisKA"/>
    <property type="match status" value="1"/>
</dbReference>
<dbReference type="InterPro" id="IPR004358">
    <property type="entry name" value="Sig_transdc_His_kin-like_C"/>
</dbReference>
<evidence type="ECO:0000256" key="11">
    <source>
        <dbReference type="ARBA" id="ARBA00023136"/>
    </source>
</evidence>
<dbReference type="Pfam" id="PF00672">
    <property type="entry name" value="HAMP"/>
    <property type="match status" value="1"/>
</dbReference>
<dbReference type="Proteomes" id="UP000824231">
    <property type="component" value="Unassembled WGS sequence"/>
</dbReference>
<evidence type="ECO:0000256" key="12">
    <source>
        <dbReference type="SAM" id="Phobius"/>
    </source>
</evidence>
<dbReference type="PROSITE" id="PS50885">
    <property type="entry name" value="HAMP"/>
    <property type="match status" value="1"/>
</dbReference>
<feature type="transmembrane region" description="Helical" evidence="12">
    <location>
        <begin position="186"/>
        <end position="213"/>
    </location>
</feature>
<dbReference type="PANTHER" id="PTHR45528:SF12">
    <property type="entry name" value="SENSOR HISTIDINE KINASE ARSS"/>
    <property type="match status" value="1"/>
</dbReference>
<dbReference type="InterPro" id="IPR003660">
    <property type="entry name" value="HAMP_dom"/>
</dbReference>
<dbReference type="InterPro" id="IPR041610">
    <property type="entry name" value="ArlS_N"/>
</dbReference>
<comment type="caution">
    <text evidence="15">The sequence shown here is derived from an EMBL/GenBank/DDBJ whole genome shotgun (WGS) entry which is preliminary data.</text>
</comment>
<keyword evidence="9 12" id="KW-1133">Transmembrane helix</keyword>
<dbReference type="Pfam" id="PF00512">
    <property type="entry name" value="HisKA"/>
    <property type="match status" value="1"/>
</dbReference>
<gene>
    <name evidence="15" type="ORF">H9856_01875</name>
</gene>
<dbReference type="SUPFAM" id="SSF158472">
    <property type="entry name" value="HAMP domain-like"/>
    <property type="match status" value="1"/>
</dbReference>
<evidence type="ECO:0000256" key="1">
    <source>
        <dbReference type="ARBA" id="ARBA00000085"/>
    </source>
</evidence>
<evidence type="ECO:0000256" key="8">
    <source>
        <dbReference type="ARBA" id="ARBA00022777"/>
    </source>
</evidence>
<dbReference type="CDD" id="cd06225">
    <property type="entry name" value="HAMP"/>
    <property type="match status" value="1"/>
</dbReference>
<sequence length="496" mass="56920">MPETTTKKPTKRFMSLKLKWALGTAIGTLLVSIVVIVAIFSFFTHDLLNQEQSTMDHEMTVISQRLKDIDAPLTKDNVHQALAKEAFAKPEHKYSTSVYHRPLLQGLSNSRLNFFVYDRKGKLIFATDKPLRPFVNPQRSSISLVRGPKHRVMFGRMPVDNSHGHRIGYLQVENQLNNYHDLYHRLMLVMLMALCVVFVFSGLIGYFLSWFLLRPINDLQSAMAIVTQDPTTDVRVPETDRNDELSEMSHLFNEMLDQTQRYIDAQSQFVGDVSHELRTPVAIIQGHMEMLDRWGKDDPKILNESIKASLAETHRMNNLVKEMLDLSRAEQANLNYHDATTNVREVVKQVFDNFKMIHPDFVFILDDDLRKDIDIKIYRDHLEQILVILCDNAVKYSTNRKEIHLSLSRNFDSAEIGVQDFGEGISPDQLDRVFDRFYRVDKARSRKSGGNGLGLSIAKRLVESYHGTITVESQVVSGSVFRITIPIAKDVNQKNE</sequence>
<reference evidence="15" key="1">
    <citation type="journal article" date="2021" name="PeerJ">
        <title>Extensive microbial diversity within the chicken gut microbiome revealed by metagenomics and culture.</title>
        <authorList>
            <person name="Gilroy R."/>
            <person name="Ravi A."/>
            <person name="Getino M."/>
            <person name="Pursley I."/>
            <person name="Horton D.L."/>
            <person name="Alikhan N.F."/>
            <person name="Baker D."/>
            <person name="Gharbi K."/>
            <person name="Hall N."/>
            <person name="Watson M."/>
            <person name="Adriaenssens E.M."/>
            <person name="Foster-Nyarko E."/>
            <person name="Jarju S."/>
            <person name="Secka A."/>
            <person name="Antonio M."/>
            <person name="Oren A."/>
            <person name="Chaudhuri R.R."/>
            <person name="La Ragione R."/>
            <person name="Hildebrand F."/>
            <person name="Pallen M.J."/>
        </authorList>
    </citation>
    <scope>NUCLEOTIDE SEQUENCE</scope>
    <source>
        <strain evidence="15">ChiSxjej3B15-572</strain>
    </source>
</reference>
<evidence type="ECO:0000256" key="2">
    <source>
        <dbReference type="ARBA" id="ARBA00004141"/>
    </source>
</evidence>
<accession>A0A9D2AKU4</accession>
<dbReference type="SMART" id="SM00304">
    <property type="entry name" value="HAMP"/>
    <property type="match status" value="1"/>
</dbReference>
<comment type="subcellular location">
    <subcellularLocation>
        <location evidence="2">Membrane</location>
        <topology evidence="2">Multi-pass membrane protein</topology>
    </subcellularLocation>
</comment>
<organism evidence="15 16">
    <name type="scientific">Candidatus Limosilactobacillus merdigallinarum</name>
    <dbReference type="NCBI Taxonomy" id="2838652"/>
    <lineage>
        <taxon>Bacteria</taxon>
        <taxon>Bacillati</taxon>
        <taxon>Bacillota</taxon>
        <taxon>Bacilli</taxon>
        <taxon>Lactobacillales</taxon>
        <taxon>Lactobacillaceae</taxon>
        <taxon>Limosilactobacillus</taxon>
    </lineage>
</organism>
<evidence type="ECO:0000256" key="7">
    <source>
        <dbReference type="ARBA" id="ARBA00022692"/>
    </source>
</evidence>
<dbReference type="PROSITE" id="PS50109">
    <property type="entry name" value="HIS_KIN"/>
    <property type="match status" value="1"/>
</dbReference>
<keyword evidence="6" id="KW-0808">Transferase</keyword>
<dbReference type="PRINTS" id="PR00344">
    <property type="entry name" value="BCTRLSENSOR"/>
</dbReference>
<dbReference type="SMART" id="SM00387">
    <property type="entry name" value="HATPase_c"/>
    <property type="match status" value="1"/>
</dbReference>
<evidence type="ECO:0000256" key="4">
    <source>
        <dbReference type="ARBA" id="ARBA00015735"/>
    </source>
</evidence>
<dbReference type="AlphaFoldDB" id="A0A9D2AKU4"/>
<evidence type="ECO:0000259" key="14">
    <source>
        <dbReference type="PROSITE" id="PS50885"/>
    </source>
</evidence>
<comment type="catalytic activity">
    <reaction evidence="1">
        <text>ATP + protein L-histidine = ADP + protein N-phospho-L-histidine.</text>
        <dbReference type="EC" id="2.7.13.3"/>
    </reaction>
</comment>
<dbReference type="InterPro" id="IPR050398">
    <property type="entry name" value="HssS/ArlS-like"/>
</dbReference>
<dbReference type="GO" id="GO:0016020">
    <property type="term" value="C:membrane"/>
    <property type="evidence" value="ECO:0007669"/>
    <property type="project" value="UniProtKB-SubCell"/>
</dbReference>
<keyword evidence="10" id="KW-0902">Two-component regulatory system</keyword>
<name>A0A9D2AKU4_9LACO</name>
<dbReference type="Pfam" id="PF02518">
    <property type="entry name" value="HATPase_c"/>
    <property type="match status" value="1"/>
</dbReference>
<dbReference type="EMBL" id="DXFH01000002">
    <property type="protein sequence ID" value="HIX35152.1"/>
    <property type="molecule type" value="Genomic_DNA"/>
</dbReference>
<dbReference type="InterPro" id="IPR003661">
    <property type="entry name" value="HisK_dim/P_dom"/>
</dbReference>
<protein>
    <recommendedName>
        <fullName evidence="4">Signal transduction histidine-protein kinase ArlS</fullName>
        <ecNumber evidence="3">2.7.13.3</ecNumber>
    </recommendedName>
</protein>
<dbReference type="SUPFAM" id="SSF47384">
    <property type="entry name" value="Homodimeric domain of signal transducing histidine kinase"/>
    <property type="match status" value="1"/>
</dbReference>
<dbReference type="CDD" id="cd00082">
    <property type="entry name" value="HisKA"/>
    <property type="match status" value="1"/>
</dbReference>
<reference evidence="15" key="2">
    <citation type="submission" date="2021-04" db="EMBL/GenBank/DDBJ databases">
        <authorList>
            <person name="Gilroy R."/>
        </authorList>
    </citation>
    <scope>NUCLEOTIDE SEQUENCE</scope>
    <source>
        <strain evidence="15">ChiSxjej3B15-572</strain>
    </source>
</reference>
<feature type="transmembrane region" description="Helical" evidence="12">
    <location>
        <begin position="20"/>
        <end position="43"/>
    </location>
</feature>
<evidence type="ECO:0000256" key="3">
    <source>
        <dbReference type="ARBA" id="ARBA00012438"/>
    </source>
</evidence>
<feature type="domain" description="HAMP" evidence="14">
    <location>
        <begin position="210"/>
        <end position="264"/>
    </location>
</feature>
<dbReference type="Pfam" id="PF18719">
    <property type="entry name" value="ArlS_N"/>
    <property type="match status" value="1"/>
</dbReference>
<dbReference type="PANTHER" id="PTHR45528">
    <property type="entry name" value="SENSOR HISTIDINE KINASE CPXA"/>
    <property type="match status" value="1"/>
</dbReference>
<keyword evidence="8 15" id="KW-0418">Kinase</keyword>
<keyword evidence="7 12" id="KW-0812">Transmembrane</keyword>
<keyword evidence="5" id="KW-0597">Phosphoprotein</keyword>
<dbReference type="Gene3D" id="6.10.340.10">
    <property type="match status" value="1"/>
</dbReference>
<dbReference type="Gene3D" id="1.10.287.130">
    <property type="match status" value="1"/>
</dbReference>
<dbReference type="InterPro" id="IPR036890">
    <property type="entry name" value="HATPase_C_sf"/>
</dbReference>
<keyword evidence="11 12" id="KW-0472">Membrane</keyword>
<dbReference type="SUPFAM" id="SSF55874">
    <property type="entry name" value="ATPase domain of HSP90 chaperone/DNA topoisomerase II/histidine kinase"/>
    <property type="match status" value="1"/>
</dbReference>
<evidence type="ECO:0000256" key="6">
    <source>
        <dbReference type="ARBA" id="ARBA00022679"/>
    </source>
</evidence>
<dbReference type="EC" id="2.7.13.3" evidence="3"/>